<organism evidence="1 2">
    <name type="scientific">Ustilago trichophora</name>
    <dbReference type="NCBI Taxonomy" id="86804"/>
    <lineage>
        <taxon>Eukaryota</taxon>
        <taxon>Fungi</taxon>
        <taxon>Dikarya</taxon>
        <taxon>Basidiomycota</taxon>
        <taxon>Ustilaginomycotina</taxon>
        <taxon>Ustilaginomycetes</taxon>
        <taxon>Ustilaginales</taxon>
        <taxon>Ustilaginaceae</taxon>
        <taxon>Ustilago</taxon>
    </lineage>
</organism>
<evidence type="ECO:0000313" key="2">
    <source>
        <dbReference type="Proteomes" id="UP000324022"/>
    </source>
</evidence>
<accession>A0A5C3EJF5</accession>
<proteinExistence type="predicted"/>
<dbReference type="EMBL" id="OOIN01000029">
    <property type="protein sequence ID" value="SPO29766.1"/>
    <property type="molecule type" value="Genomic_DNA"/>
</dbReference>
<gene>
    <name evidence="1" type="ORF">UTRI_05588</name>
</gene>
<dbReference type="AlphaFoldDB" id="A0A5C3EJF5"/>
<reference evidence="1 2" key="1">
    <citation type="submission" date="2018-03" db="EMBL/GenBank/DDBJ databases">
        <authorList>
            <person name="Guldener U."/>
        </authorList>
    </citation>
    <scope>NUCLEOTIDE SEQUENCE [LARGE SCALE GENOMIC DNA]</scope>
    <source>
        <strain evidence="1 2">NBRC100155</strain>
    </source>
</reference>
<evidence type="ECO:0000313" key="1">
    <source>
        <dbReference type="EMBL" id="SPO29766.1"/>
    </source>
</evidence>
<keyword evidence="2" id="KW-1185">Reference proteome</keyword>
<protein>
    <submittedName>
        <fullName evidence="1">Uncharacterized protein</fullName>
    </submittedName>
</protein>
<sequence>MSDRDYDEGCVSLIVSLDCYIQQDLGAPLVPRGRIVNRTLGQGRVSLALAVKREGTKRVSDQRWSSPNVKGQSVWCWFGVVGCWGSRSKRGGRRQIEKEVVAGTDEKMEVQAERRE</sequence>
<name>A0A5C3EJF5_9BASI</name>
<dbReference type="Proteomes" id="UP000324022">
    <property type="component" value="Unassembled WGS sequence"/>
</dbReference>